<evidence type="ECO:0000256" key="4">
    <source>
        <dbReference type="ARBA" id="ARBA00022670"/>
    </source>
</evidence>
<evidence type="ECO:0000256" key="7">
    <source>
        <dbReference type="ARBA" id="ARBA00022950"/>
    </source>
</evidence>
<comment type="similarity">
    <text evidence="9">Belongs to the herpesviridae capsid scaffolding protein family.</text>
</comment>
<keyword evidence="7 9" id="KW-0118">Viral capsid assembly</keyword>
<evidence type="ECO:0000313" key="14">
    <source>
        <dbReference type="EMBL" id="WEG69492.1"/>
    </source>
</evidence>
<evidence type="ECO:0000256" key="2">
    <source>
        <dbReference type="ARBA" id="ARBA00022562"/>
    </source>
</evidence>
<accession>A0A9Y1ILG1</accession>
<dbReference type="Gene3D" id="3.20.16.10">
    <property type="entry name" value="Herpesvirus/Caudovirus protease domain"/>
    <property type="match status" value="1"/>
</dbReference>
<evidence type="ECO:0000256" key="9">
    <source>
        <dbReference type="HAMAP-Rule" id="MF_04008"/>
    </source>
</evidence>
<keyword evidence="5 9" id="KW-0378">Hydrolase</keyword>
<sequence length="575" mass="63298">MENERVGGGDEEDSISNTSPIYVGGFVTLYAESPSEASLRLSRDVVVGALGNSGECTVPLNINHDESAAVGTVKLFDTNTGLFCVGRLQSSKFLSIVEKAANKSKLVARGPVNGLDADPALEYLSAGFPALSLSSCATVTKPDEIGCSNFFNHVSLCGLGRRRGTLAVYGRDFSWITDRFPVLDNGEKERIVNACGSLTDNLSADPFKSDPYGLLASTVDDGYIADRLCRLRYDKRVLGLQSTETYVKASEPPDDGSDQDSHSIRRVNSTDQENLKIMAQAPHGISPVTAVGGTGAHTQSLPSDCVYLSRDALVSILSASSRGSGSNPINLYPGSAPDVSVRQPYFDQGFAPYIMDRSLPSPGFVGGQYGYYDRDQRMMYDPRARSRYDMNEDSYRERYRQDRGYRDRRRWRTPSPDEDDDDDADRNAGKRYVRSRSVGDAPRKRRRGQAQDDDLSLPGERGYQKQVAQDTRTEEIGEMKAALNELRRDLSQIWAAARTEKVVREESGQAVGSSDQKYVSQVTETPAEQIKRTDACKPEIVNASCEPMDVAANKRANDMLEVNKRVFVSLLNKID</sequence>
<dbReference type="GO" id="GO:0004252">
    <property type="term" value="F:serine-type endopeptidase activity"/>
    <property type="evidence" value="ECO:0007669"/>
    <property type="project" value="UniProtKB-UniRule"/>
</dbReference>
<comment type="subunit">
    <molecule>Capsid scaffolding protein</molecule>
    <text evidence="9">Homomultimer. Interacts with major capsid protein.</text>
</comment>
<evidence type="ECO:0000256" key="10">
    <source>
        <dbReference type="SAM" id="MobiDB-lite"/>
    </source>
</evidence>
<name>A0A9Y1ILG1_9BETA</name>
<dbReference type="PRINTS" id="PR00236">
    <property type="entry name" value="HSVCAPSIDP40"/>
</dbReference>
<dbReference type="SUPFAM" id="SSF50789">
    <property type="entry name" value="Herpes virus serine proteinase, assemblin"/>
    <property type="match status" value="1"/>
</dbReference>
<proteinExistence type="inferred from homology"/>
<organism evidence="11">
    <name type="scientific">Mastomys natalensis cytomegalovirus 2</name>
    <dbReference type="NCBI Taxonomy" id="2973540"/>
    <lineage>
        <taxon>Viruses</taxon>
        <taxon>Duplodnaviria</taxon>
        <taxon>Heunggongvirae</taxon>
        <taxon>Peploviricota</taxon>
        <taxon>Herviviricetes</taxon>
        <taxon>Herpesvirales</taxon>
        <taxon>Orthoherpesviridae</taxon>
        <taxon>Betaherpesvirinae</taxon>
        <taxon>Muromegalovirus</taxon>
    </lineage>
</organism>
<comment type="catalytic activity">
    <reaction evidence="9">
        <text>Cleaves -Ala-|-Ser- and -Ala-|-Ala- bonds in the scaffold protein.</text>
        <dbReference type="EC" id="3.4.21.97"/>
    </reaction>
</comment>
<dbReference type="EMBL" id="OP429125">
    <property type="protein sequence ID" value="WEG69354.1"/>
    <property type="molecule type" value="Genomic_DNA"/>
</dbReference>
<feature type="chain" id="PRO_5041023981" description="Capsid scaffolding protein" evidence="9">
    <location>
        <begin position="1"/>
        <end position="575"/>
    </location>
</feature>
<feature type="site" description="Cleavage; by assemblin; Release site" evidence="9">
    <location>
        <begin position="249"/>
        <end position="250"/>
    </location>
</feature>
<comment type="subcellular location">
    <molecule>Assemblin</molecule>
    <subcellularLocation>
        <location evidence="9">Host nucleus</location>
    </subcellularLocation>
</comment>
<comment type="subcellular location">
    <molecule>Capsid scaffolding protein</molecule>
    <subcellularLocation>
        <location evidence="9">Host cytoplasm</location>
    </subcellularLocation>
</comment>
<comment type="subunit">
    <molecule>Assembly protein</molecule>
    <text evidence="9">Homomultimer. Interacts with major capsid protein.</text>
</comment>
<comment type="subunit">
    <molecule>Assemblin</molecule>
    <text evidence="9">Exists in a monomer-dimer equilibrium with the dimer being the active species.</text>
</comment>
<dbReference type="GO" id="GO:0039708">
    <property type="term" value="P:nuclear capsid assembly"/>
    <property type="evidence" value="ECO:0007669"/>
    <property type="project" value="UniProtKB-ARBA"/>
</dbReference>
<dbReference type="InterPro" id="IPR035443">
    <property type="entry name" value="Herpes_virus_sf"/>
</dbReference>
<feature type="region of interest" description="Disordered" evidence="10">
    <location>
        <begin position="244"/>
        <end position="263"/>
    </location>
</feature>
<dbReference type="EMBL" id="OP429124">
    <property type="protein sequence ID" value="WEG69215.1"/>
    <property type="molecule type" value="Genomic_DNA"/>
</dbReference>
<dbReference type="EMBL" id="OP429139">
    <property type="protein sequence ID" value="WEG71304.1"/>
    <property type="molecule type" value="Genomic_DNA"/>
</dbReference>
<dbReference type="HAMAP" id="MF_04008">
    <property type="entry name" value="HSV_SCAF"/>
    <property type="match status" value="1"/>
</dbReference>
<evidence type="ECO:0000256" key="3">
    <source>
        <dbReference type="ARBA" id="ARBA00022612"/>
    </source>
</evidence>
<feature type="active site" description="Charge relay system" evidence="9">
    <location>
        <position position="64"/>
    </location>
</feature>
<keyword evidence="4 9" id="KW-0645">Protease</keyword>
<keyword evidence="6 9" id="KW-0720">Serine protease</keyword>
<dbReference type="EMBL" id="OP429123">
    <property type="protein sequence ID" value="WEG69077.1"/>
    <property type="molecule type" value="Genomic_DNA"/>
</dbReference>
<comment type="function">
    <text evidence="9">Assembly protein: Plays a major role in capsid assembly. Acts as a scaffold protein by binding major capsid protein. Multimerizes in the nucleus such as major capsid protein forms the icosahedral T=16 capsid. Cleaved by assemblin after capsid completion. The cleavages products are evicted from the capsid before or during DNA packaging.</text>
</comment>
<dbReference type="GO" id="GO:0019076">
    <property type="term" value="P:viral release from host cell"/>
    <property type="evidence" value="ECO:0007669"/>
    <property type="project" value="UniProtKB-UniRule"/>
</dbReference>
<feature type="active site" description="Charge relay system" evidence="9">
    <location>
        <position position="132"/>
    </location>
</feature>
<comment type="PTM">
    <text evidence="9">Capsid scaffolding protein: Capsid scaffolding protein is cleaved by assemblin after formation of the spherical procapsid. As a result, the capsid obtains its mature, icosahedral shape. Cleavages occur at two or more sites: release (R-site) and maturation (M-site).</text>
</comment>
<dbReference type="InterPro" id="IPR001847">
    <property type="entry name" value="Peptidase_S21"/>
</dbReference>
<keyword evidence="8 9" id="KW-1035">Host cytoplasm</keyword>
<comment type="function">
    <text evidence="9">Capsid scaffolding protein: Acts as a scaffold protein by binding major capsid protein in the cytoplasm, inducing the nuclear localization of both proteins. Multimerizes in the nucleus such as major capsid protein forms the icosahedral T=16 capsid. Autocatalytic cleavage releases the assembly protein, and subsequently abolishes interaction with major capsid protein. Cleavages products are evicted from the capsid before or during DNA packaging.</text>
</comment>
<dbReference type="GO" id="GO:0042025">
    <property type="term" value="C:host cell nucleus"/>
    <property type="evidence" value="ECO:0007669"/>
    <property type="project" value="UniProtKB-SubCell"/>
</dbReference>
<feature type="chain" id="PRO_5041023980" description="Assemblin" evidence="9">
    <location>
        <begin position="1"/>
        <end position="249"/>
    </location>
</feature>
<feature type="region of interest" description="Disordered" evidence="10">
    <location>
        <begin position="407"/>
        <end position="473"/>
    </location>
</feature>
<comment type="caution">
    <text evidence="9">Lacks conserved residue(s) required for the propagation of feature annotation.</text>
</comment>
<evidence type="ECO:0000313" key="13">
    <source>
        <dbReference type="EMBL" id="WEG69354.1"/>
    </source>
</evidence>
<dbReference type="GO" id="GO:0006508">
    <property type="term" value="P:proteolysis"/>
    <property type="evidence" value="ECO:0007669"/>
    <property type="project" value="UniProtKB-KW"/>
</dbReference>
<dbReference type="EMBL" id="OP429141">
    <property type="protein sequence ID" value="WEG71583.1"/>
    <property type="molecule type" value="Genomic_DNA"/>
</dbReference>
<evidence type="ECO:0000256" key="8">
    <source>
        <dbReference type="ARBA" id="ARBA00023200"/>
    </source>
</evidence>
<feature type="active site" description="Charge relay system" evidence="9">
    <location>
        <position position="153"/>
    </location>
</feature>
<evidence type="ECO:0000256" key="5">
    <source>
        <dbReference type="ARBA" id="ARBA00022801"/>
    </source>
</evidence>
<keyword evidence="2 9" id="KW-1048">Host nucleus</keyword>
<dbReference type="EC" id="3.4.21.97" evidence="9"/>
<comment type="domain">
    <text evidence="9">Region of interaction between pPR and pAP is called Amino conserved domain (ACD). The region of interaction with major capsid protein is called carboxyl conserved domain (CCD).</text>
</comment>
<reference evidence="11" key="2">
    <citation type="submission" date="2023-06" db="EMBL/GenBank/DDBJ databases">
        <title>Isolation and genome sequencing of cytomegaloviruses from Natal multimammate mice (Mastomys natalensis).</title>
        <authorList>
            <person name="Jarvis M.A."/>
            <person name="Davison A.J."/>
        </authorList>
    </citation>
    <scope>NUCLEOTIDE SEQUENCE</scope>
    <source>
        <strain evidence="11">Mnat18</strain>
        <strain evidence="12">Mnat19</strain>
        <strain evidence="14">Mnat2</strain>
        <strain evidence="13">Mnat29</strain>
    </source>
</reference>
<feature type="chain" id="PRO_5041023982" description="Assembly protein" evidence="9">
    <location>
        <begin position="250"/>
        <end position="575"/>
    </location>
</feature>
<feature type="region of interest" description="Interaction with major capsid protein" evidence="9">
    <location>
        <begin position="555"/>
        <end position="575"/>
    </location>
</feature>
<evidence type="ECO:0000256" key="6">
    <source>
        <dbReference type="ARBA" id="ARBA00022825"/>
    </source>
</evidence>
<comment type="function">
    <text evidence="9">Assemblin: Protease that plays an essential role in virion assembly within the nucleus. Catalyzes the cleavage of the assembly protein after formation of the spherical procapsid. By that cleavage, the capsid matures and gains its icosahedral shape. The cleavage sites seem to include -Ala-Ser-, -Ala-Ala-, as well as Ala-Thr bonds. Assemblin and cleavages products are evicted from the capsid before or during DNA packaging.</text>
</comment>
<gene>
    <name evidence="11" type="primary">M80</name>
</gene>
<dbReference type="GO" id="GO:0042802">
    <property type="term" value="F:identical protein binding"/>
    <property type="evidence" value="ECO:0007669"/>
    <property type="project" value="UniProtKB-UniRule"/>
</dbReference>
<evidence type="ECO:0000313" key="12">
    <source>
        <dbReference type="EMBL" id="WEG69215.1"/>
    </source>
</evidence>
<dbReference type="Pfam" id="PF00716">
    <property type="entry name" value="Peptidase_S21"/>
    <property type="match status" value="1"/>
</dbReference>
<reference evidence="11" key="1">
    <citation type="submission" date="2022-09" db="EMBL/GenBank/DDBJ databases">
        <authorList>
            <person name="Vucak M."/>
            <person name="Davison A.J."/>
        </authorList>
    </citation>
    <scope>NUCLEOTIDE SEQUENCE</scope>
    <source>
        <strain evidence="11">Mnat18</strain>
        <strain evidence="12">Mnat19</strain>
        <strain evidence="14">Mnat2</strain>
        <strain evidence="13">Mnat29</strain>
    </source>
</reference>
<keyword evidence="1 9" id="KW-0597">Phosphoprotein</keyword>
<comment type="subcellular location">
    <molecule>Assembly protein</molecule>
    <subcellularLocation>
        <location evidence="9">Host nucleus</location>
    </subcellularLocation>
</comment>
<protein>
    <recommendedName>
        <fullName evidence="9">Capsid scaffolding protein</fullName>
    </recommendedName>
    <alternativeName>
        <fullName evidence="9">Protease precursor</fullName>
        <shortName evidence="9">pPR</shortName>
    </alternativeName>
    <component>
        <recommendedName>
            <fullName evidence="9">Assemblin</fullName>
            <ecNumber evidence="9">3.4.21.97</ecNumber>
        </recommendedName>
        <alternativeName>
            <fullName evidence="9">Protease</fullName>
            <shortName evidence="9">Pr</shortName>
        </alternativeName>
    </component>
    <component>
        <recommendedName>
            <fullName evidence="9">Assembly protein</fullName>
            <shortName evidence="9">AP</shortName>
        </recommendedName>
        <alternativeName>
            <fullName evidence="9">Capsid assembly protein</fullName>
        </alternativeName>
    </component>
</protein>
<evidence type="ECO:0000313" key="11">
    <source>
        <dbReference type="EMBL" id="WEG69077.1"/>
    </source>
</evidence>
<keyword evidence="3 9" id="KW-1188">Viral release from host cell</keyword>
<dbReference type="GO" id="GO:0030430">
    <property type="term" value="C:host cell cytoplasm"/>
    <property type="evidence" value="ECO:0007669"/>
    <property type="project" value="UniProtKB-SubCell"/>
</dbReference>
<dbReference type="EMBL" id="OP429126">
    <property type="protein sequence ID" value="WEG69492.1"/>
    <property type="molecule type" value="Genomic_DNA"/>
</dbReference>
<evidence type="ECO:0000256" key="1">
    <source>
        <dbReference type="ARBA" id="ARBA00022553"/>
    </source>
</evidence>